<evidence type="ECO:0000313" key="2">
    <source>
        <dbReference type="Proteomes" id="UP000026962"/>
    </source>
</evidence>
<keyword evidence="2" id="KW-1185">Reference proteome</keyword>
<dbReference type="Gramene" id="OPUNC04G02560.1">
    <property type="protein sequence ID" value="OPUNC04G02560.1"/>
    <property type="gene ID" value="OPUNC04G02560"/>
</dbReference>
<dbReference type="AlphaFoldDB" id="A0A0E0KMS3"/>
<accession>A0A0E0KMS3</accession>
<proteinExistence type="predicted"/>
<protein>
    <submittedName>
        <fullName evidence="1">Uncharacterized protein</fullName>
    </submittedName>
</protein>
<name>A0A0E0KMS3_ORYPU</name>
<evidence type="ECO:0000313" key="1">
    <source>
        <dbReference type="EnsemblPlants" id="OPUNC04G02570.1"/>
    </source>
</evidence>
<dbReference type="HOGENOM" id="CLU_2516567_0_0_1"/>
<sequence length="85" mass="9861">MEASQLEILPLTGKKKKLYLRPPKRSKTFAQIDSLIKEPMVGEDEEILHIISTEDSFPPVKIQCIILIKQLEAEEREMLITRLQE</sequence>
<dbReference type="EnsemblPlants" id="OPUNC04G02560.1">
    <property type="protein sequence ID" value="OPUNC04G02560.1"/>
    <property type="gene ID" value="OPUNC04G02560"/>
</dbReference>
<reference evidence="1" key="2">
    <citation type="submission" date="2018-05" db="EMBL/GenBank/DDBJ databases">
        <title>OpunRS2 (Oryza punctata Reference Sequence Version 2).</title>
        <authorList>
            <person name="Zhang J."/>
            <person name="Kudrna D."/>
            <person name="Lee S."/>
            <person name="Talag J."/>
            <person name="Welchert J."/>
            <person name="Wing R.A."/>
        </authorList>
    </citation>
    <scope>NUCLEOTIDE SEQUENCE [LARGE SCALE GENOMIC DNA]</scope>
</reference>
<dbReference type="Gramene" id="OPUNC04G02570.1">
    <property type="protein sequence ID" value="OPUNC04G02570.1"/>
    <property type="gene ID" value="OPUNC04G02570"/>
</dbReference>
<organism evidence="1">
    <name type="scientific">Oryza punctata</name>
    <name type="common">Red rice</name>
    <dbReference type="NCBI Taxonomy" id="4537"/>
    <lineage>
        <taxon>Eukaryota</taxon>
        <taxon>Viridiplantae</taxon>
        <taxon>Streptophyta</taxon>
        <taxon>Embryophyta</taxon>
        <taxon>Tracheophyta</taxon>
        <taxon>Spermatophyta</taxon>
        <taxon>Magnoliopsida</taxon>
        <taxon>Liliopsida</taxon>
        <taxon>Poales</taxon>
        <taxon>Poaceae</taxon>
        <taxon>BOP clade</taxon>
        <taxon>Oryzoideae</taxon>
        <taxon>Oryzeae</taxon>
        <taxon>Oryzinae</taxon>
        <taxon>Oryza</taxon>
    </lineage>
</organism>
<dbReference type="EnsemblPlants" id="OPUNC04G02570.1">
    <property type="protein sequence ID" value="OPUNC04G02570.1"/>
    <property type="gene ID" value="OPUNC04G02570"/>
</dbReference>
<reference evidence="1" key="1">
    <citation type="submission" date="2015-04" db="UniProtKB">
        <authorList>
            <consortium name="EnsemblPlants"/>
        </authorList>
    </citation>
    <scope>IDENTIFICATION</scope>
</reference>
<dbReference type="Proteomes" id="UP000026962">
    <property type="component" value="Chromosome 4"/>
</dbReference>